<comment type="catalytic activity">
    <reaction evidence="9">
        <text>2 L-dopa + O2 = 2 L-dopaquinone + 2 H2O</text>
        <dbReference type="Rhea" id="RHEA:34287"/>
        <dbReference type="ChEBI" id="CHEBI:15377"/>
        <dbReference type="ChEBI" id="CHEBI:15379"/>
        <dbReference type="ChEBI" id="CHEBI:57504"/>
        <dbReference type="ChEBI" id="CHEBI:57924"/>
        <dbReference type="EC" id="1.14.18.1"/>
    </reaction>
</comment>
<evidence type="ECO:0000313" key="15">
    <source>
        <dbReference type="Proteomes" id="UP000253153"/>
    </source>
</evidence>
<dbReference type="InterPro" id="IPR050316">
    <property type="entry name" value="Tyrosinase/Hemocyanin"/>
</dbReference>
<dbReference type="EMBL" id="QKXC01000415">
    <property type="protein sequence ID" value="RBR04558.1"/>
    <property type="molecule type" value="Genomic_DNA"/>
</dbReference>
<dbReference type="GO" id="GO:0004503">
    <property type="term" value="F:tyrosinase activity"/>
    <property type="evidence" value="ECO:0007669"/>
    <property type="project" value="UniProtKB-EC"/>
</dbReference>
<evidence type="ECO:0000256" key="6">
    <source>
        <dbReference type="ARBA" id="ARBA00023008"/>
    </source>
</evidence>
<dbReference type="EC" id="1.14.18.1" evidence="3"/>
<dbReference type="InterPro" id="IPR002227">
    <property type="entry name" value="Tyrosinase_Cu-bd"/>
</dbReference>
<evidence type="ECO:0000313" key="14">
    <source>
        <dbReference type="EMBL" id="RBR04558.1"/>
    </source>
</evidence>
<name>A0A366QJY3_9HYPO</name>
<dbReference type="Pfam" id="PF18132">
    <property type="entry name" value="Tyrosinase_C"/>
    <property type="match status" value="1"/>
</dbReference>
<proteinExistence type="inferred from homology"/>
<keyword evidence="5" id="KW-0560">Oxidoreductase</keyword>
<reference evidence="14 15" key="1">
    <citation type="submission" date="2018-06" db="EMBL/GenBank/DDBJ databases">
        <title>Fusarium incarnatum-equiseti species complex species 28.</title>
        <authorList>
            <person name="Gardiner D.M."/>
        </authorList>
    </citation>
    <scope>NUCLEOTIDE SEQUENCE [LARGE SCALE GENOMIC DNA]</scope>
    <source>
        <strain evidence="14 15">FIESC_28</strain>
    </source>
</reference>
<dbReference type="PRINTS" id="PR00092">
    <property type="entry name" value="TYROSINASE"/>
</dbReference>
<evidence type="ECO:0000256" key="7">
    <source>
        <dbReference type="ARBA" id="ARBA00023033"/>
    </source>
</evidence>
<feature type="compositionally biased region" description="Basic and acidic residues" evidence="11">
    <location>
        <begin position="208"/>
        <end position="224"/>
    </location>
</feature>
<keyword evidence="6" id="KW-0186">Copper</keyword>
<feature type="domain" description="Tyrosinase copper-binding" evidence="13">
    <location>
        <begin position="387"/>
        <end position="398"/>
    </location>
</feature>
<dbReference type="Gene3D" id="2.60.310.20">
    <property type="match status" value="1"/>
</dbReference>
<comment type="catalytic activity">
    <reaction evidence="10">
        <text>L-tyrosine + O2 = L-dopaquinone + H2O</text>
        <dbReference type="Rhea" id="RHEA:18117"/>
        <dbReference type="ChEBI" id="CHEBI:15377"/>
        <dbReference type="ChEBI" id="CHEBI:15379"/>
        <dbReference type="ChEBI" id="CHEBI:57924"/>
        <dbReference type="ChEBI" id="CHEBI:58315"/>
        <dbReference type="EC" id="1.14.18.1"/>
    </reaction>
</comment>
<evidence type="ECO:0000259" key="12">
    <source>
        <dbReference type="PROSITE" id="PS00497"/>
    </source>
</evidence>
<sequence length="744" mass="85612">MTLSDGHYRITGIQDGLDPDGDNFLREVPVRMDVDEWFLSQEPIHINQRALFFPAFWAFSQTSPHERLSWFQIAGIHGKPFVAWDEDAQEGKTENGYCTHNSILFTTWHRPYMLLWEQVICDMMKKEAEKFQENDREELLDAAKSWRFPFWDWAGKKQSPGKDGKYDYHIPLVVQIEELYIRSPSGFSTVKNGFYQYTMPGGVTMGDESLKDPSDPENPLKDLRITPNTGKTHSGLKYTLPFDECSGTSRYADGHRSIDQNWTNGKQNNKMIEQAMRGYEWDPVSNTDNEDKKTWGKQRSKLTASLREAFYRVLTIERFEDFATKRMPDMEPESKSGPGYNQKGYAFDSIENIHDNLHGWCGGDVTTVNDGIALLGHMSDVTVAAFDPIFWLHHCNIDRMFAMWQILHEDQWFSDSDIRNKDEGNFWIKAGHTFKSTDELRPFRNENGDYYTSNAVREVTRLGYTYPGLEKWLYLKPDGSYDKEGHLDALRETLSRNYNASWEAVQASHLSQAIQGQNGLPVLSFGEYRENAVDLLGVDDYVIDVEYDKFALSGRGFTVSIFIGRVPKHSPYTMGQVDSLVGQIINFSSDVPASNIRGCQNCRKQQEEKIISTGRVVLTNALITRWKYQIKHTPHLAGGESVLRGMEPDNVIPFLKDNLHWRVTSMGEDVSGSQIPSLKVLLGVGKADYYADRAKMSRFYNYEHIDIERFSGMCYWSKQHMFGIKQLWMCTKTIVKIIEHDSSR</sequence>
<evidence type="ECO:0000256" key="9">
    <source>
        <dbReference type="ARBA" id="ARBA00048233"/>
    </source>
</evidence>
<dbReference type="Proteomes" id="UP000253153">
    <property type="component" value="Unassembled WGS sequence"/>
</dbReference>
<dbReference type="PANTHER" id="PTHR11474:SF76">
    <property type="entry name" value="SHKT DOMAIN-CONTAINING PROTEIN"/>
    <property type="match status" value="1"/>
</dbReference>
<dbReference type="GeneID" id="42000959"/>
<dbReference type="RefSeq" id="XP_031010280.1">
    <property type="nucleotide sequence ID" value="XM_031165663.1"/>
</dbReference>
<comment type="similarity">
    <text evidence="2">Belongs to the tyrosinase family.</text>
</comment>
<organism evidence="14 15">
    <name type="scientific">Fusarium coffeatum</name>
    <dbReference type="NCBI Taxonomy" id="231269"/>
    <lineage>
        <taxon>Eukaryota</taxon>
        <taxon>Fungi</taxon>
        <taxon>Dikarya</taxon>
        <taxon>Ascomycota</taxon>
        <taxon>Pezizomycotina</taxon>
        <taxon>Sordariomycetes</taxon>
        <taxon>Hypocreomycetidae</taxon>
        <taxon>Hypocreales</taxon>
        <taxon>Nectriaceae</taxon>
        <taxon>Fusarium</taxon>
        <taxon>Fusarium incarnatum-equiseti species complex</taxon>
    </lineage>
</organism>
<dbReference type="InterPro" id="IPR008922">
    <property type="entry name" value="Di-copper_centre_dom_sf"/>
</dbReference>
<accession>A0A366QJY3</accession>
<evidence type="ECO:0000256" key="2">
    <source>
        <dbReference type="ARBA" id="ARBA00009928"/>
    </source>
</evidence>
<evidence type="ECO:0000256" key="4">
    <source>
        <dbReference type="ARBA" id="ARBA00022723"/>
    </source>
</evidence>
<evidence type="ECO:0000259" key="13">
    <source>
        <dbReference type="PROSITE" id="PS00498"/>
    </source>
</evidence>
<keyword evidence="7" id="KW-0503">Monooxygenase</keyword>
<keyword evidence="8" id="KW-0470">Melanin biosynthesis</keyword>
<dbReference type="OrthoDB" id="1658288at2759"/>
<dbReference type="SUPFAM" id="SSF48056">
    <property type="entry name" value="Di-copper centre-containing domain"/>
    <property type="match status" value="1"/>
</dbReference>
<keyword evidence="4" id="KW-0479">Metal-binding</keyword>
<evidence type="ECO:0000256" key="11">
    <source>
        <dbReference type="SAM" id="MobiDB-lite"/>
    </source>
</evidence>
<evidence type="ECO:0000256" key="8">
    <source>
        <dbReference type="ARBA" id="ARBA00023101"/>
    </source>
</evidence>
<dbReference type="GO" id="GO:0042438">
    <property type="term" value="P:melanin biosynthetic process"/>
    <property type="evidence" value="ECO:0007669"/>
    <property type="project" value="UniProtKB-KW"/>
</dbReference>
<dbReference type="InterPro" id="IPR041640">
    <property type="entry name" value="Tyrosinase_C"/>
</dbReference>
<comment type="cofactor">
    <cofactor evidence="1">
        <name>Cu(2+)</name>
        <dbReference type="ChEBI" id="CHEBI:29036"/>
    </cofactor>
</comment>
<feature type="region of interest" description="Disordered" evidence="11">
    <location>
        <begin position="208"/>
        <end position="228"/>
    </location>
</feature>
<dbReference type="Pfam" id="PF00264">
    <property type="entry name" value="Tyrosinase"/>
    <property type="match status" value="1"/>
</dbReference>
<evidence type="ECO:0000256" key="5">
    <source>
        <dbReference type="ARBA" id="ARBA00023002"/>
    </source>
</evidence>
<evidence type="ECO:0000256" key="3">
    <source>
        <dbReference type="ARBA" id="ARBA00011906"/>
    </source>
</evidence>
<gene>
    <name evidence="14" type="ORF">FIESC28_11541</name>
</gene>
<dbReference type="PROSITE" id="PS00498">
    <property type="entry name" value="TYROSINASE_2"/>
    <property type="match status" value="1"/>
</dbReference>
<dbReference type="Gene3D" id="1.10.1280.10">
    <property type="entry name" value="Di-copper center containing domain from catechol oxidase"/>
    <property type="match status" value="1"/>
</dbReference>
<comment type="caution">
    <text evidence="14">The sequence shown here is derived from an EMBL/GenBank/DDBJ whole genome shotgun (WGS) entry which is preliminary data.</text>
</comment>
<protein>
    <recommendedName>
        <fullName evidence="3">tyrosinase</fullName>
        <ecNumber evidence="3">1.14.18.1</ecNumber>
    </recommendedName>
</protein>
<dbReference type="AlphaFoldDB" id="A0A366QJY3"/>
<dbReference type="GO" id="GO:0046872">
    <property type="term" value="F:metal ion binding"/>
    <property type="evidence" value="ECO:0007669"/>
    <property type="project" value="UniProtKB-KW"/>
</dbReference>
<keyword evidence="15" id="KW-1185">Reference proteome</keyword>
<dbReference type="PANTHER" id="PTHR11474">
    <property type="entry name" value="TYROSINASE FAMILY MEMBER"/>
    <property type="match status" value="1"/>
</dbReference>
<dbReference type="PROSITE" id="PS00497">
    <property type="entry name" value="TYROSINASE_1"/>
    <property type="match status" value="1"/>
</dbReference>
<feature type="domain" description="Tyrosinase copper-binding" evidence="12">
    <location>
        <begin position="100"/>
        <end position="117"/>
    </location>
</feature>
<evidence type="ECO:0000256" key="10">
    <source>
        <dbReference type="ARBA" id="ARBA00048881"/>
    </source>
</evidence>
<evidence type="ECO:0000256" key="1">
    <source>
        <dbReference type="ARBA" id="ARBA00001973"/>
    </source>
</evidence>